<dbReference type="RefSeq" id="XP_005833554.1">
    <property type="nucleotide sequence ID" value="XM_005833497.1"/>
</dbReference>
<evidence type="ECO:0000313" key="3">
    <source>
        <dbReference type="Proteomes" id="UP000011087"/>
    </source>
</evidence>
<evidence type="ECO:0000313" key="2">
    <source>
        <dbReference type="EnsemblProtists" id="EKX46574"/>
    </source>
</evidence>
<dbReference type="KEGG" id="gtt:GUITHDRAFT_107779"/>
<dbReference type="PaxDb" id="55529-EKX46574"/>
<dbReference type="EMBL" id="JH992994">
    <property type="protein sequence ID" value="EKX46574.1"/>
    <property type="molecule type" value="Genomic_DNA"/>
</dbReference>
<dbReference type="EnsemblProtists" id="EKX46574">
    <property type="protein sequence ID" value="EKX46574"/>
    <property type="gene ID" value="GUITHDRAFT_107779"/>
</dbReference>
<dbReference type="Proteomes" id="UP000011087">
    <property type="component" value="Unassembled WGS sequence"/>
</dbReference>
<name>L1JEL1_GUITC</name>
<accession>L1JEL1</accession>
<protein>
    <submittedName>
        <fullName evidence="1 2">Uncharacterized protein</fullName>
    </submittedName>
</protein>
<dbReference type="InterPro" id="IPR046341">
    <property type="entry name" value="SET_dom_sf"/>
</dbReference>
<reference evidence="1 3" key="1">
    <citation type="journal article" date="2012" name="Nature">
        <title>Algal genomes reveal evolutionary mosaicism and the fate of nucleomorphs.</title>
        <authorList>
            <consortium name="DOE Joint Genome Institute"/>
            <person name="Curtis B.A."/>
            <person name="Tanifuji G."/>
            <person name="Burki F."/>
            <person name="Gruber A."/>
            <person name="Irimia M."/>
            <person name="Maruyama S."/>
            <person name="Arias M.C."/>
            <person name="Ball S.G."/>
            <person name="Gile G.H."/>
            <person name="Hirakawa Y."/>
            <person name="Hopkins J.F."/>
            <person name="Kuo A."/>
            <person name="Rensing S.A."/>
            <person name="Schmutz J."/>
            <person name="Symeonidi A."/>
            <person name="Elias M."/>
            <person name="Eveleigh R.J."/>
            <person name="Herman E.K."/>
            <person name="Klute M.J."/>
            <person name="Nakayama T."/>
            <person name="Obornik M."/>
            <person name="Reyes-Prieto A."/>
            <person name="Armbrust E.V."/>
            <person name="Aves S.J."/>
            <person name="Beiko R.G."/>
            <person name="Coutinho P."/>
            <person name="Dacks J.B."/>
            <person name="Durnford D.G."/>
            <person name="Fast N.M."/>
            <person name="Green B.R."/>
            <person name="Grisdale C.J."/>
            <person name="Hempel F."/>
            <person name="Henrissat B."/>
            <person name="Hoppner M.P."/>
            <person name="Ishida K."/>
            <person name="Kim E."/>
            <person name="Koreny L."/>
            <person name="Kroth P.G."/>
            <person name="Liu Y."/>
            <person name="Malik S.B."/>
            <person name="Maier U.G."/>
            <person name="McRose D."/>
            <person name="Mock T."/>
            <person name="Neilson J.A."/>
            <person name="Onodera N.T."/>
            <person name="Poole A.M."/>
            <person name="Pritham E.J."/>
            <person name="Richards T.A."/>
            <person name="Rocap G."/>
            <person name="Roy S.W."/>
            <person name="Sarai C."/>
            <person name="Schaack S."/>
            <person name="Shirato S."/>
            <person name="Slamovits C.H."/>
            <person name="Spencer D.F."/>
            <person name="Suzuki S."/>
            <person name="Worden A.Z."/>
            <person name="Zauner S."/>
            <person name="Barry K."/>
            <person name="Bell C."/>
            <person name="Bharti A.K."/>
            <person name="Crow J.A."/>
            <person name="Grimwood J."/>
            <person name="Kramer R."/>
            <person name="Lindquist E."/>
            <person name="Lucas S."/>
            <person name="Salamov A."/>
            <person name="McFadden G.I."/>
            <person name="Lane C.E."/>
            <person name="Keeling P.J."/>
            <person name="Gray M.W."/>
            <person name="Grigoriev I.V."/>
            <person name="Archibald J.M."/>
        </authorList>
    </citation>
    <scope>NUCLEOTIDE SEQUENCE</scope>
    <source>
        <strain evidence="1 3">CCMP2712</strain>
    </source>
</reference>
<evidence type="ECO:0000313" key="1">
    <source>
        <dbReference type="EMBL" id="EKX46574.1"/>
    </source>
</evidence>
<proteinExistence type="predicted"/>
<dbReference type="HOGENOM" id="CLU_951392_0_0_1"/>
<dbReference type="InterPro" id="IPR050600">
    <property type="entry name" value="SETD3_SETD6_MTase"/>
</dbReference>
<dbReference type="SUPFAM" id="SSF82199">
    <property type="entry name" value="SET domain"/>
    <property type="match status" value="1"/>
</dbReference>
<dbReference type="AlphaFoldDB" id="L1JEL1"/>
<dbReference type="PANTHER" id="PTHR13271">
    <property type="entry name" value="UNCHARACTERIZED PUTATIVE METHYLTRANSFERASE"/>
    <property type="match status" value="1"/>
</dbReference>
<reference evidence="2" key="3">
    <citation type="submission" date="2016-03" db="UniProtKB">
        <authorList>
            <consortium name="EnsemblProtists"/>
        </authorList>
    </citation>
    <scope>IDENTIFICATION</scope>
</reference>
<dbReference type="GeneID" id="17303240"/>
<organism evidence="1">
    <name type="scientific">Guillardia theta (strain CCMP2712)</name>
    <name type="common">Cryptophyte</name>
    <dbReference type="NCBI Taxonomy" id="905079"/>
    <lineage>
        <taxon>Eukaryota</taxon>
        <taxon>Cryptophyceae</taxon>
        <taxon>Pyrenomonadales</taxon>
        <taxon>Geminigeraceae</taxon>
        <taxon>Guillardia</taxon>
    </lineage>
</organism>
<dbReference type="GO" id="GO:0016279">
    <property type="term" value="F:protein-lysine N-methyltransferase activity"/>
    <property type="evidence" value="ECO:0007669"/>
    <property type="project" value="TreeGrafter"/>
</dbReference>
<dbReference type="CDD" id="cd10527">
    <property type="entry name" value="SET_LSMT"/>
    <property type="match status" value="1"/>
</dbReference>
<reference evidence="3" key="2">
    <citation type="submission" date="2012-11" db="EMBL/GenBank/DDBJ databases">
        <authorList>
            <person name="Kuo A."/>
            <person name="Curtis B.A."/>
            <person name="Tanifuji G."/>
            <person name="Burki F."/>
            <person name="Gruber A."/>
            <person name="Irimia M."/>
            <person name="Maruyama S."/>
            <person name="Arias M.C."/>
            <person name="Ball S.G."/>
            <person name="Gile G.H."/>
            <person name="Hirakawa Y."/>
            <person name="Hopkins J.F."/>
            <person name="Rensing S.A."/>
            <person name="Schmutz J."/>
            <person name="Symeonidi A."/>
            <person name="Elias M."/>
            <person name="Eveleigh R.J."/>
            <person name="Herman E.K."/>
            <person name="Klute M.J."/>
            <person name="Nakayama T."/>
            <person name="Obornik M."/>
            <person name="Reyes-Prieto A."/>
            <person name="Armbrust E.V."/>
            <person name="Aves S.J."/>
            <person name="Beiko R.G."/>
            <person name="Coutinho P."/>
            <person name="Dacks J.B."/>
            <person name="Durnford D.G."/>
            <person name="Fast N.M."/>
            <person name="Green B.R."/>
            <person name="Grisdale C."/>
            <person name="Hempe F."/>
            <person name="Henrissat B."/>
            <person name="Hoppner M.P."/>
            <person name="Ishida K.-I."/>
            <person name="Kim E."/>
            <person name="Koreny L."/>
            <person name="Kroth P.G."/>
            <person name="Liu Y."/>
            <person name="Malik S.-B."/>
            <person name="Maier U.G."/>
            <person name="McRose D."/>
            <person name="Mock T."/>
            <person name="Neilson J.A."/>
            <person name="Onodera N.T."/>
            <person name="Poole A.M."/>
            <person name="Pritham E.J."/>
            <person name="Richards T.A."/>
            <person name="Rocap G."/>
            <person name="Roy S.W."/>
            <person name="Sarai C."/>
            <person name="Schaack S."/>
            <person name="Shirato S."/>
            <person name="Slamovits C.H."/>
            <person name="Spencer D.F."/>
            <person name="Suzuki S."/>
            <person name="Worden A.Z."/>
            <person name="Zauner S."/>
            <person name="Barry K."/>
            <person name="Bell C."/>
            <person name="Bharti A.K."/>
            <person name="Crow J.A."/>
            <person name="Grimwood J."/>
            <person name="Kramer R."/>
            <person name="Lindquist E."/>
            <person name="Lucas S."/>
            <person name="Salamov A."/>
            <person name="McFadden G.I."/>
            <person name="Lane C.E."/>
            <person name="Keeling P.J."/>
            <person name="Gray M.W."/>
            <person name="Grigoriev I.V."/>
            <person name="Archibald J.M."/>
        </authorList>
    </citation>
    <scope>NUCLEOTIDE SEQUENCE</scope>
    <source>
        <strain evidence="3">CCMP2712</strain>
    </source>
</reference>
<dbReference type="Gene3D" id="3.90.1410.10">
    <property type="entry name" value="set domain protein methyltransferase, domain 1"/>
    <property type="match status" value="1"/>
</dbReference>
<gene>
    <name evidence="1" type="ORF">GUITHDRAFT_107779</name>
</gene>
<dbReference type="PANTHER" id="PTHR13271:SF151">
    <property type="entry name" value="SET DOMAIN-CONTAINING PROTEIN 4"/>
    <property type="match status" value="1"/>
</dbReference>
<keyword evidence="3" id="KW-1185">Reference proteome</keyword>
<sequence>MDLLQWLLFSGGHANKIAIANFTHGGSKIRGLKAVADIPANFTLIEVPRALFISGEDIDPRDLSFPVLELQESSDVLLAVKFWQEFTRGRRSQWFPYLKVLPSAMELSRFHPMYADDVVLQACSVLPTMHKVRRAKRRVEKTYISRSYGVVLRSRRGGMKWQPVSVPLADMGNTALQGDVNTRWRYDSRSQVFLLESTRAIPAGSELLESYQVSSLKDNAHLAYMYLCSLSLIGIAKPSSPQLPRFGMTMDGNPVKRLTPQECLKLEEDCLSAGKEKLSQLLRTLVSEHCGNK</sequence>
<dbReference type="OrthoDB" id="341421at2759"/>